<accession>A0A8S1IXG0</accession>
<dbReference type="Gene3D" id="1.10.472.10">
    <property type="entry name" value="Cyclin-like"/>
    <property type="match status" value="1"/>
</dbReference>
<dbReference type="Proteomes" id="UP000708148">
    <property type="component" value="Unassembled WGS sequence"/>
</dbReference>
<dbReference type="OrthoDB" id="567011at2759"/>
<dbReference type="GO" id="GO:0006357">
    <property type="term" value="P:regulation of transcription by RNA polymerase II"/>
    <property type="evidence" value="ECO:0007669"/>
    <property type="project" value="InterPro"/>
</dbReference>
<protein>
    <submittedName>
        <fullName evidence="1">Uncharacterized protein</fullName>
    </submittedName>
</protein>
<evidence type="ECO:0000313" key="1">
    <source>
        <dbReference type="EMBL" id="CAD7699447.1"/>
    </source>
</evidence>
<dbReference type="PANTHER" id="PTHR10026">
    <property type="entry name" value="CYCLIN"/>
    <property type="match status" value="1"/>
</dbReference>
<evidence type="ECO:0000313" key="2">
    <source>
        <dbReference type="Proteomes" id="UP000708148"/>
    </source>
</evidence>
<dbReference type="EMBL" id="CAJHUC010001020">
    <property type="protein sequence ID" value="CAD7699447.1"/>
    <property type="molecule type" value="Genomic_DNA"/>
</dbReference>
<comment type="caution">
    <text evidence="1">The sequence shown here is derived from an EMBL/GenBank/DDBJ whole genome shotgun (WGS) entry which is preliminary data.</text>
</comment>
<proteinExistence type="predicted"/>
<name>A0A8S1IXG0_9CHLO</name>
<organism evidence="1 2">
    <name type="scientific">Ostreobium quekettii</name>
    <dbReference type="NCBI Taxonomy" id="121088"/>
    <lineage>
        <taxon>Eukaryota</taxon>
        <taxon>Viridiplantae</taxon>
        <taxon>Chlorophyta</taxon>
        <taxon>core chlorophytes</taxon>
        <taxon>Ulvophyceae</taxon>
        <taxon>TCBD clade</taxon>
        <taxon>Bryopsidales</taxon>
        <taxon>Ostreobineae</taxon>
        <taxon>Ostreobiaceae</taxon>
        <taxon>Ostreobium</taxon>
    </lineage>
</organism>
<gene>
    <name evidence="1" type="ORF">OSTQU699_LOCUS4806</name>
</gene>
<dbReference type="SUPFAM" id="SSF47954">
    <property type="entry name" value="Cyclin-like"/>
    <property type="match status" value="1"/>
</dbReference>
<keyword evidence="2" id="KW-1185">Reference proteome</keyword>
<dbReference type="InterPro" id="IPR043198">
    <property type="entry name" value="Cyclin/Ssn8"/>
</dbReference>
<reference evidence="1" key="1">
    <citation type="submission" date="2020-12" db="EMBL/GenBank/DDBJ databases">
        <authorList>
            <person name="Iha C."/>
        </authorList>
    </citation>
    <scope>NUCLEOTIDE SEQUENCE</scope>
</reference>
<dbReference type="InterPro" id="IPR036915">
    <property type="entry name" value="Cyclin-like_sf"/>
</dbReference>
<dbReference type="GO" id="GO:0016538">
    <property type="term" value="F:cyclin-dependent protein serine/threonine kinase regulator activity"/>
    <property type="evidence" value="ECO:0007669"/>
    <property type="project" value="InterPro"/>
</dbReference>
<dbReference type="AlphaFoldDB" id="A0A8S1IXG0"/>
<sequence length="155" mass="17024">MPWLPALPAEPCPWLVGRRYYDAKLCLLHAEQLILRHMHFQVVGSHPHKFLLSFCAAMGASDRVAALGVALLNDCMVYTDLVARLTPEQVAGGALHLALEWAEEASGGRSLRWLREIGLDAASVEAVGHCLLDMVVEVRSREGQLEATNRGVEVD</sequence>